<dbReference type="HOGENOM" id="CLU_531100_0_0_1"/>
<name>X0BG33_FUSOX</name>
<gene>
    <name evidence="1" type="ORF">FOQG_17846</name>
</gene>
<proteinExistence type="predicted"/>
<organism evidence="1 2">
    <name type="scientific">Fusarium oxysporum f. sp. raphani 54005</name>
    <dbReference type="NCBI Taxonomy" id="1089458"/>
    <lineage>
        <taxon>Eukaryota</taxon>
        <taxon>Fungi</taxon>
        <taxon>Dikarya</taxon>
        <taxon>Ascomycota</taxon>
        <taxon>Pezizomycotina</taxon>
        <taxon>Sordariomycetes</taxon>
        <taxon>Hypocreomycetidae</taxon>
        <taxon>Hypocreales</taxon>
        <taxon>Nectriaceae</taxon>
        <taxon>Fusarium</taxon>
        <taxon>Fusarium oxysporum species complex</taxon>
    </lineage>
</organism>
<evidence type="ECO:0000313" key="1">
    <source>
        <dbReference type="EMBL" id="EXK77449.1"/>
    </source>
</evidence>
<sequence length="524" mass="59719">MPEPVTIAIWAATCATVNTINIVKVWISELTEFVREVRESRETMRQMENECRIFQAGFELWAKMWGIDQTVSKRYLFALWGGTSRSITQQIELIRDVHQEVEQTFQKFRGEGAAQTSRLWKSVTFVTSKGPEIIRKLASTQSQLAAVKKLSKDAFHGCNGIQVSGDILQKSERDQTQRKVLCQLVYESRLASRELYEICYRARGDFRSSNLDLEIDIFRQSHDLAIPAGREDALPLRYQFLLTLMSKLHELSVEGPFRSEGDLAPEQYAGVAADFYQACLATARMSQSYELLKASSIANAKWFRLYKPPESRCIVEARSSQSFSQGGHLRSLVSLLYDLRVAIDDEPSDRFPRSERLQFAFKLAECGLFLSGTSWLVDLGSSNIRSARDSEHDRHFLLETTAFQEGYNDGHLGQFAAHVFAVGILLVEVGIGRHIGNISRRSNTEGYIFRFYQAGIDPAPNLPEPESTVLEKLSFHMGDNYVKAVKTCLESRESWRQARELKADQLPDKYETMLTEYYTEVYLP</sequence>
<dbReference type="EMBL" id="JH658606">
    <property type="protein sequence ID" value="EXK77449.1"/>
    <property type="molecule type" value="Genomic_DNA"/>
</dbReference>
<dbReference type="AlphaFoldDB" id="X0BG33"/>
<reference evidence="1 2" key="1">
    <citation type="submission" date="2011-11" db="EMBL/GenBank/DDBJ databases">
        <title>The Genome Sequence of Fusarium oxysporum PHW815.</title>
        <authorList>
            <consortium name="The Broad Institute Genome Sequencing Platform"/>
            <person name="Ma L.-J."/>
            <person name="Gale L.R."/>
            <person name="Schwartz D.C."/>
            <person name="Zhou S."/>
            <person name="Corby-Kistler H."/>
            <person name="Young S.K."/>
            <person name="Zeng Q."/>
            <person name="Gargeya S."/>
            <person name="Fitzgerald M."/>
            <person name="Haas B."/>
            <person name="Abouelleil A."/>
            <person name="Alvarado L."/>
            <person name="Arachchi H.M."/>
            <person name="Berlin A."/>
            <person name="Brown A."/>
            <person name="Chapman S.B."/>
            <person name="Chen Z."/>
            <person name="Dunbar C."/>
            <person name="Freedman E."/>
            <person name="Gearin G."/>
            <person name="Goldberg J."/>
            <person name="Griggs A."/>
            <person name="Gujja S."/>
            <person name="Heiman D."/>
            <person name="Howarth C."/>
            <person name="Larson L."/>
            <person name="Lui A."/>
            <person name="MacDonald P.J.P."/>
            <person name="Montmayeur A."/>
            <person name="Murphy C."/>
            <person name="Neiman D."/>
            <person name="Pearson M."/>
            <person name="Priest M."/>
            <person name="Roberts A."/>
            <person name="Saif S."/>
            <person name="Shea T."/>
            <person name="Shenoy N."/>
            <person name="Sisk P."/>
            <person name="Stolte C."/>
            <person name="Sykes S."/>
            <person name="Wortman J."/>
            <person name="Nusbaum C."/>
            <person name="Birren B."/>
        </authorList>
    </citation>
    <scope>NUCLEOTIDE SEQUENCE [LARGE SCALE GENOMIC DNA]</scope>
    <source>
        <strain evidence="1 2">54005</strain>
    </source>
</reference>
<dbReference type="Proteomes" id="UP000030663">
    <property type="component" value="Unassembled WGS sequence"/>
</dbReference>
<accession>X0BG33</accession>
<evidence type="ECO:0000313" key="2">
    <source>
        <dbReference type="Proteomes" id="UP000030663"/>
    </source>
</evidence>
<protein>
    <submittedName>
        <fullName evidence="1">Uncharacterized protein</fullName>
    </submittedName>
</protein>
<keyword evidence="2" id="KW-1185">Reference proteome</keyword>